<dbReference type="NCBIfam" id="NF003671">
    <property type="entry name" value="PRK05294.1"/>
    <property type="match status" value="1"/>
</dbReference>
<keyword evidence="12" id="KW-0460">Magnesium</keyword>
<dbReference type="Proteomes" id="UP000094070">
    <property type="component" value="Unassembled WGS sequence"/>
</dbReference>
<dbReference type="FunFam" id="3.30.470.20:FF:000013">
    <property type="entry name" value="Carbamoyl-phosphate synthase large chain"/>
    <property type="match status" value="1"/>
</dbReference>
<evidence type="ECO:0000256" key="14">
    <source>
        <dbReference type="ARBA" id="ARBA00023211"/>
    </source>
</evidence>
<feature type="binding site" evidence="19">
    <location>
        <position position="828"/>
    </location>
    <ligand>
        <name>Mg(2+)</name>
        <dbReference type="ChEBI" id="CHEBI:18420"/>
        <label>3</label>
    </ligand>
</feature>
<comment type="pathway">
    <text evidence="3 19">Amino-acid biosynthesis; L-arginine biosynthesis; carbamoyl phosphate from bicarbonate: step 1/1.</text>
</comment>
<dbReference type="FunFam" id="3.40.50.20:FF:000001">
    <property type="entry name" value="Carbamoyl-phosphate synthase large chain"/>
    <property type="match status" value="1"/>
</dbReference>
<dbReference type="GO" id="GO:0004088">
    <property type="term" value="F:carbamoyl-phosphate synthase (glutamine-hydrolyzing) activity"/>
    <property type="evidence" value="ECO:0007669"/>
    <property type="project" value="UniProtKB-UniRule"/>
</dbReference>
<dbReference type="InterPro" id="IPR005483">
    <property type="entry name" value="CPSase_dom"/>
</dbReference>
<dbReference type="PROSITE" id="PS51855">
    <property type="entry name" value="MGS"/>
    <property type="match status" value="1"/>
</dbReference>
<dbReference type="SMART" id="SM01096">
    <property type="entry name" value="CPSase_L_D3"/>
    <property type="match status" value="1"/>
</dbReference>
<dbReference type="RefSeq" id="WP_017023816.1">
    <property type="nucleotide sequence ID" value="NZ_AJYK02000057.1"/>
</dbReference>
<evidence type="ECO:0000256" key="11">
    <source>
        <dbReference type="ARBA" id="ARBA00022840"/>
    </source>
</evidence>
<dbReference type="SUPFAM" id="SSF48108">
    <property type="entry name" value="Carbamoyl phosphate synthetase, large subunit connection domain"/>
    <property type="match status" value="1"/>
</dbReference>
<dbReference type="SUPFAM" id="SSF56059">
    <property type="entry name" value="Glutathione synthetase ATP-binding domain-like"/>
    <property type="match status" value="2"/>
</dbReference>
<feature type="binding site" evidence="19">
    <location>
        <position position="828"/>
    </location>
    <ligand>
        <name>Mn(2+)</name>
        <dbReference type="ChEBI" id="CHEBI:29035"/>
        <label>3</label>
    </ligand>
</feature>
<dbReference type="EMBL" id="AJYK02000057">
    <property type="protein sequence ID" value="OEF25831.1"/>
    <property type="molecule type" value="Genomic_DNA"/>
</dbReference>
<dbReference type="NCBIfam" id="TIGR01369">
    <property type="entry name" value="CPSaseII_lrg"/>
    <property type="match status" value="1"/>
</dbReference>
<dbReference type="HAMAP" id="MF_01210_A">
    <property type="entry name" value="CPSase_L_chain_A"/>
    <property type="match status" value="1"/>
</dbReference>
<feature type="binding site" evidence="19">
    <location>
        <position position="285"/>
    </location>
    <ligand>
        <name>Mg(2+)</name>
        <dbReference type="ChEBI" id="CHEBI:18420"/>
        <label>1</label>
    </ligand>
</feature>
<feature type="binding site" evidence="19">
    <location>
        <position position="828"/>
    </location>
    <ligand>
        <name>ATP</name>
        <dbReference type="ChEBI" id="CHEBI:30616"/>
        <label>2</label>
    </ligand>
</feature>
<evidence type="ECO:0000259" key="20">
    <source>
        <dbReference type="PROSITE" id="PS50975"/>
    </source>
</evidence>
<evidence type="ECO:0000256" key="18">
    <source>
        <dbReference type="ARBA" id="ARBA00062056"/>
    </source>
</evidence>
<evidence type="ECO:0000256" key="10">
    <source>
        <dbReference type="ARBA" id="ARBA00022741"/>
    </source>
</evidence>
<feature type="binding site" evidence="19">
    <location>
        <position position="210"/>
    </location>
    <ligand>
        <name>ATP</name>
        <dbReference type="ChEBI" id="CHEBI:30616"/>
        <label>1</label>
    </ligand>
</feature>
<evidence type="ECO:0000256" key="9">
    <source>
        <dbReference type="ARBA" id="ARBA00022737"/>
    </source>
</evidence>
<dbReference type="GO" id="GO:0005737">
    <property type="term" value="C:cytoplasm"/>
    <property type="evidence" value="ECO:0007669"/>
    <property type="project" value="TreeGrafter"/>
</dbReference>
<dbReference type="EC" id="6.3.4.16" evidence="19"/>
<evidence type="ECO:0000256" key="6">
    <source>
        <dbReference type="ARBA" id="ARBA00022598"/>
    </source>
</evidence>
<feature type="domain" description="ATP-grasp" evidence="20">
    <location>
        <begin position="133"/>
        <end position="328"/>
    </location>
</feature>
<comment type="caution">
    <text evidence="19">Lacks conserved residue(s) required for the propagation of feature annotation.</text>
</comment>
<feature type="binding site" evidence="19">
    <location>
        <position position="787"/>
    </location>
    <ligand>
        <name>ATP</name>
        <dbReference type="ChEBI" id="CHEBI:30616"/>
        <label>2</label>
    </ligand>
</feature>
<dbReference type="PRINTS" id="PR00098">
    <property type="entry name" value="CPSASE"/>
</dbReference>
<dbReference type="Pfam" id="PF02142">
    <property type="entry name" value="MGS"/>
    <property type="match status" value="1"/>
</dbReference>
<keyword evidence="10 19" id="KW-0547">Nucleotide-binding</keyword>
<feature type="binding site" evidence="19">
    <location>
        <position position="840"/>
    </location>
    <ligand>
        <name>ATP</name>
        <dbReference type="ChEBI" id="CHEBI:30616"/>
        <label>2</label>
    </ligand>
</feature>
<dbReference type="FunFam" id="3.40.50.1380:FF:000004">
    <property type="entry name" value="Carbamoyl-phosphate synthase large chain"/>
    <property type="match status" value="1"/>
</dbReference>
<feature type="region of interest" description="Oligomerization domain" evidence="19">
    <location>
        <begin position="404"/>
        <end position="553"/>
    </location>
</feature>
<dbReference type="PROSITE" id="PS00867">
    <property type="entry name" value="CPSASE_2"/>
    <property type="match status" value="2"/>
</dbReference>
<dbReference type="GO" id="GO:0005524">
    <property type="term" value="F:ATP binding"/>
    <property type="evidence" value="ECO:0007669"/>
    <property type="project" value="UniProtKB-UniRule"/>
</dbReference>
<name>A0A1E5E2S0_9VIBR</name>
<dbReference type="GO" id="GO:0006541">
    <property type="term" value="P:glutamine metabolic process"/>
    <property type="evidence" value="ECO:0007669"/>
    <property type="project" value="TreeGrafter"/>
</dbReference>
<dbReference type="InterPro" id="IPR011761">
    <property type="entry name" value="ATP-grasp"/>
</dbReference>
<evidence type="ECO:0000313" key="22">
    <source>
        <dbReference type="EMBL" id="OEF25831.1"/>
    </source>
</evidence>
<dbReference type="InterPro" id="IPR058047">
    <property type="entry name" value="CPSase_preATP-grasp"/>
</dbReference>
<dbReference type="GO" id="GO:0004087">
    <property type="term" value="F:carbamoyl-phosphate synthase (ammonia) activity"/>
    <property type="evidence" value="ECO:0007669"/>
    <property type="project" value="UniProtKB-EC"/>
</dbReference>
<comment type="catalytic activity">
    <reaction evidence="15 19">
        <text>hydrogencarbonate + NH4(+) + 2 ATP = carbamoyl phosphate + 2 ADP + phosphate + 2 H(+)</text>
        <dbReference type="Rhea" id="RHEA:18029"/>
        <dbReference type="ChEBI" id="CHEBI:15378"/>
        <dbReference type="ChEBI" id="CHEBI:17544"/>
        <dbReference type="ChEBI" id="CHEBI:28938"/>
        <dbReference type="ChEBI" id="CHEBI:30616"/>
        <dbReference type="ChEBI" id="CHEBI:43474"/>
        <dbReference type="ChEBI" id="CHEBI:58228"/>
        <dbReference type="ChEBI" id="CHEBI:456216"/>
        <dbReference type="EC" id="6.3.4.16"/>
    </reaction>
</comment>
<gene>
    <name evidence="19" type="primary">carB</name>
    <name evidence="22" type="ORF">A1QC_07885</name>
</gene>
<keyword evidence="9 19" id="KW-0677">Repeat</keyword>
<evidence type="ECO:0000256" key="13">
    <source>
        <dbReference type="ARBA" id="ARBA00022975"/>
    </source>
</evidence>
<dbReference type="GO" id="GO:0044205">
    <property type="term" value="P:'de novo' UMP biosynthetic process"/>
    <property type="evidence" value="ECO:0007669"/>
    <property type="project" value="UniProtKB-UniRule"/>
</dbReference>
<keyword evidence="6 19" id="KW-0436">Ligase</keyword>
<feature type="binding site" evidence="19">
    <location>
        <position position="840"/>
    </location>
    <ligand>
        <name>Mn(2+)</name>
        <dbReference type="ChEBI" id="CHEBI:29035"/>
        <label>3</label>
    </ligand>
</feature>
<comment type="domain">
    <text evidence="19">The large subunit is composed of 2 ATP-grasp domains that are involved in binding the 2 ATP molecules needed for carbamoyl phosphate synthesis. The N-terminal ATP-grasp domain (referred to as the carboxyphosphate synthetic component) catalyzes the ATP-dependent phosphorylation of hydrogencarbonate to carboxyphosphate and the subsequent nucleophilic attack by ammonia to form a carbamate intermediate. The C-terminal ATP-grasp domain (referred to as the carbamoyl phosphate synthetic component) then catalyzes the phosphorylation of carbamate with the second ATP to form the end product carbamoyl phosphate. The reactive and unstable enzyme intermediates are sequentially channeled from one active site to the next through the interior of the protein over a distance of at least 96 A.</text>
</comment>
<feature type="binding site" evidence="19">
    <location>
        <position position="301"/>
    </location>
    <ligand>
        <name>Mg(2+)</name>
        <dbReference type="ChEBI" id="CHEBI:18420"/>
        <label>2</label>
    </ligand>
</feature>
<dbReference type="NCBIfam" id="NF009455">
    <property type="entry name" value="PRK12815.1"/>
    <property type="match status" value="1"/>
</dbReference>
<feature type="binding site" evidence="19">
    <location>
        <position position="299"/>
    </location>
    <ligand>
        <name>ATP</name>
        <dbReference type="ChEBI" id="CHEBI:30616"/>
        <label>1</label>
    </ligand>
</feature>
<dbReference type="InterPro" id="IPR006275">
    <property type="entry name" value="CPSase_lsu"/>
</dbReference>
<dbReference type="FunFam" id="3.30.1490.20:FF:000001">
    <property type="entry name" value="Carbamoyl-phosphate synthase large chain"/>
    <property type="match status" value="1"/>
</dbReference>
<comment type="catalytic activity">
    <reaction evidence="16 19">
        <text>hydrogencarbonate + L-glutamine + 2 ATP + H2O = carbamoyl phosphate + L-glutamate + 2 ADP + phosphate + 2 H(+)</text>
        <dbReference type="Rhea" id="RHEA:18633"/>
        <dbReference type="ChEBI" id="CHEBI:15377"/>
        <dbReference type="ChEBI" id="CHEBI:15378"/>
        <dbReference type="ChEBI" id="CHEBI:17544"/>
        <dbReference type="ChEBI" id="CHEBI:29985"/>
        <dbReference type="ChEBI" id="CHEBI:30616"/>
        <dbReference type="ChEBI" id="CHEBI:43474"/>
        <dbReference type="ChEBI" id="CHEBI:58228"/>
        <dbReference type="ChEBI" id="CHEBI:58359"/>
        <dbReference type="ChEBI" id="CHEBI:456216"/>
        <dbReference type="EC" id="6.3.5.5"/>
    </reaction>
</comment>
<evidence type="ECO:0000256" key="5">
    <source>
        <dbReference type="ARBA" id="ARBA00022571"/>
    </source>
</evidence>
<feature type="binding site" evidence="19">
    <location>
        <position position="299"/>
    </location>
    <ligand>
        <name>Mg(2+)</name>
        <dbReference type="ChEBI" id="CHEBI:18420"/>
        <label>2</label>
    </ligand>
</feature>
<keyword evidence="5 19" id="KW-0055">Arginine biosynthesis</keyword>
<dbReference type="HAMAP" id="MF_01210_B">
    <property type="entry name" value="CPSase_L_chain_B"/>
    <property type="match status" value="1"/>
</dbReference>
<dbReference type="GO" id="GO:0046872">
    <property type="term" value="F:metal ion binding"/>
    <property type="evidence" value="ECO:0007669"/>
    <property type="project" value="UniProtKB-KW"/>
</dbReference>
<feature type="domain" description="MGS-like" evidence="21">
    <location>
        <begin position="936"/>
        <end position="1074"/>
    </location>
</feature>
<comment type="function">
    <text evidence="17 19">Large subunit of the glutamine-dependent carbamoyl phosphate synthetase (CPSase). CPSase catalyzes the formation of carbamoyl phosphate from the ammonia moiety of glutamine, carbonate, and phosphate donated by ATP, constituting the first step of 2 biosynthetic pathways, one leading to arginine and/or urea and the other to pyrimidine nucleotides. The large subunit (synthetase) binds the substrates ammonia (free or transferred from glutamine from the small subunit), hydrogencarbonate and ATP and carries out an ATP-coupled ligase reaction, activating hydrogencarbonate by forming carboxy phosphate which reacts with ammonia to form carbamoyl phosphate.</text>
</comment>
<evidence type="ECO:0000256" key="1">
    <source>
        <dbReference type="ARBA" id="ARBA00001936"/>
    </source>
</evidence>
<dbReference type="InterPro" id="IPR011607">
    <property type="entry name" value="MGS-like_dom"/>
</dbReference>
<comment type="pathway">
    <text evidence="2 19">Pyrimidine metabolism; UMP biosynthesis via de novo pathway; (S)-dihydroorotate from bicarbonate: step 1/3.</text>
</comment>
<dbReference type="InterPro" id="IPR005479">
    <property type="entry name" value="CPAse_ATP-bd"/>
</dbReference>
<sequence length="1076" mass="118175">MPKRNDIKSVLILGAGPIVIGQACEFDYSGAQACKALREEGYRVILVNSNPATIMTDPEMADATYIEPIHWEVVRNIIAKERPDAVLPTMGGQTALNCALDLEKHGVLAEFGVEMIGATADAIDKAEDRSRFDKAMKSIGLECPRADTAKTMEEAYKVLDMVGFPCIIRPSFTMGGSGGGIAYNKEEFEEICHRGFDLSPTHELLIDESLIGWKEYEMEVVRDKADNCIIVCAIENFDAMGIHTGDSITVAPAQTLTDKEYQLMRNASLAVLREIGVETGGSNVQFGINPKDGRMVIIEMNPRVSRSSALASKATGFPIAKIAAKLAIGYTLDELMNDITGGATPASFEPTIDYVVTKIPRFNFEKFAGANDRLTTQMKSVGEVMAIGRNQQESLQKALRGLEVGRDGFDEMVDLDAPDALTKIRQELKEAGCDRIWYIADAFRAGMSVDGVFNLTNVDRWFLVQIEELVKLEEDVKAGGYAGLNEEVLRKMKRKGFGDARLAKLLGVAEGEIRRAREQYNIHPVYKRVDTCAAEFSSDTAYMYSSYDEECEANPTDRDKIMVLGGGPNRIGQGIEFDYCCVHASLALREDGYETIMVNCNPETVSTDYDTSDRLYFEPVTLEDVLEIVRIEKPKGVIVQYGGQTPLKLARALEAAGVPIIGTSPDAIDRAEDRERFQTAVDRLGLLQPQNATVTTMEQAIEKSREIGYPLVVRPSYVLGGRAMEIVYDEQDLRRYFNEAVSVSNESPVLLDLFLDDAVEVDVDAICDGEQVVIGGIMEHIEQAGVHSGDSACSLPAYTLSKEIQDVMREQVEKLAFELGVRGLMNTQFAVKDNKVYLIEVNPRAARTVPFVSKATGAPLAKIAARVMAGQSLASQGFTKEIIPPYYSVKEVVLPFNKFLGVDPLLGPEMRSTGEVMGVGKTFAQAFAKAELGIGNVYPEGGRALLSVREEDKKRVVELASQLIKLGYQLDATHGTAVILGEAGINPRLVNKVHEGRPHILDRIKNNEYTYIVNTAAGRQAIEDSKVLRRGALQEKVNYTTTLNAAFATCMAHSEDNRNTVTSVQELHEQVKASLA</sequence>
<feature type="binding site" evidence="19">
    <location>
        <position position="842"/>
    </location>
    <ligand>
        <name>Mn(2+)</name>
        <dbReference type="ChEBI" id="CHEBI:29035"/>
        <label>4</label>
    </ligand>
</feature>
<feature type="binding site" evidence="19">
    <location>
        <position position="299"/>
    </location>
    <ligand>
        <name>Mn(2+)</name>
        <dbReference type="ChEBI" id="CHEBI:29035"/>
        <label>2</label>
    </ligand>
</feature>
<dbReference type="Gene3D" id="3.40.50.1380">
    <property type="entry name" value="Methylglyoxal synthase-like domain"/>
    <property type="match status" value="1"/>
</dbReference>
<dbReference type="Gene3D" id="3.40.50.20">
    <property type="match status" value="2"/>
</dbReference>
<feature type="region of interest" description="Allosteric domain" evidence="19">
    <location>
        <begin position="936"/>
        <end position="1076"/>
    </location>
</feature>
<dbReference type="EC" id="6.3.5.5" evidence="19"/>
<feature type="binding site" evidence="19">
    <location>
        <position position="285"/>
    </location>
    <ligand>
        <name>Mn(2+)</name>
        <dbReference type="ChEBI" id="CHEBI:29035"/>
        <label>1</label>
    </ligand>
</feature>
<comment type="caution">
    <text evidence="22">The sequence shown here is derived from an EMBL/GenBank/DDBJ whole genome shotgun (WGS) entry which is preliminary data.</text>
</comment>
<feature type="binding site" evidence="19">
    <location>
        <position position="175"/>
    </location>
    <ligand>
        <name>ATP</name>
        <dbReference type="ChEBI" id="CHEBI:30616"/>
        <label>1</label>
    </ligand>
</feature>
<feature type="binding site" evidence="19">
    <location>
        <position position="840"/>
    </location>
    <ligand>
        <name>Mg(2+)</name>
        <dbReference type="ChEBI" id="CHEBI:18420"/>
        <label>4</label>
    </ligand>
</feature>
<feature type="binding site" evidence="19">
    <location>
        <position position="840"/>
    </location>
    <ligand>
        <name>Mn(2+)</name>
        <dbReference type="ChEBI" id="CHEBI:29035"/>
        <label>4</label>
    </ligand>
</feature>
<feature type="binding site" evidence="19">
    <location>
        <position position="299"/>
    </location>
    <ligand>
        <name>Mn(2+)</name>
        <dbReference type="ChEBI" id="CHEBI:29035"/>
        <label>1</label>
    </ligand>
</feature>
<dbReference type="InterPro" id="IPR036897">
    <property type="entry name" value="CarbamoylP_synth_lsu_oligo_sf"/>
</dbReference>
<keyword evidence="11 19" id="KW-0067">ATP-binding</keyword>
<dbReference type="PROSITE" id="PS00866">
    <property type="entry name" value="CPSASE_1"/>
    <property type="match status" value="2"/>
</dbReference>
<organism evidence="22 23">
    <name type="scientific">Vibrio rumoiensis 1S-45</name>
    <dbReference type="NCBI Taxonomy" id="1188252"/>
    <lineage>
        <taxon>Bacteria</taxon>
        <taxon>Pseudomonadati</taxon>
        <taxon>Pseudomonadota</taxon>
        <taxon>Gammaproteobacteria</taxon>
        <taxon>Vibrionales</taxon>
        <taxon>Vibrionaceae</taxon>
        <taxon>Vibrio</taxon>
    </lineage>
</organism>
<feature type="binding site" evidence="19">
    <location>
        <position position="169"/>
    </location>
    <ligand>
        <name>ATP</name>
        <dbReference type="ChEBI" id="CHEBI:30616"/>
        <label>1</label>
    </ligand>
</feature>
<evidence type="ECO:0000256" key="2">
    <source>
        <dbReference type="ARBA" id="ARBA00004812"/>
    </source>
</evidence>
<dbReference type="CDD" id="cd01424">
    <property type="entry name" value="MGS_CPS_II"/>
    <property type="match status" value="1"/>
</dbReference>
<evidence type="ECO:0000256" key="4">
    <source>
        <dbReference type="ARBA" id="ARBA00009799"/>
    </source>
</evidence>
<dbReference type="OrthoDB" id="9804197at2"/>
<dbReference type="PROSITE" id="PS50975">
    <property type="entry name" value="ATP_GRASP"/>
    <property type="match status" value="2"/>
</dbReference>
<evidence type="ECO:0000259" key="21">
    <source>
        <dbReference type="PROSITE" id="PS51855"/>
    </source>
</evidence>
<feature type="binding site" evidence="19">
    <location>
        <position position="241"/>
    </location>
    <ligand>
        <name>ATP</name>
        <dbReference type="ChEBI" id="CHEBI:30616"/>
        <label>1</label>
    </ligand>
</feature>
<dbReference type="SMART" id="SM00851">
    <property type="entry name" value="MGS"/>
    <property type="match status" value="1"/>
</dbReference>
<dbReference type="GO" id="GO:0006526">
    <property type="term" value="P:L-arginine biosynthetic process"/>
    <property type="evidence" value="ECO:0007669"/>
    <property type="project" value="UniProtKB-UniRule"/>
</dbReference>
<protein>
    <recommendedName>
        <fullName evidence="19">Carbamoyl phosphate synthase large chain</fullName>
        <ecNumber evidence="19">6.3.4.16</ecNumber>
        <ecNumber evidence="19">6.3.5.5</ecNumber>
    </recommendedName>
    <alternativeName>
        <fullName evidence="19">Carbamoyl phosphate synthetase ammonia chain</fullName>
    </alternativeName>
</protein>
<evidence type="ECO:0000256" key="17">
    <source>
        <dbReference type="ARBA" id="ARBA00057223"/>
    </source>
</evidence>
<keyword evidence="13 19" id="KW-0665">Pyrimidine biosynthesis</keyword>
<dbReference type="FunFam" id="3.30.470.20:FF:000007">
    <property type="entry name" value="Carbamoyl-phosphate synthase large chain"/>
    <property type="match status" value="1"/>
</dbReference>
<keyword evidence="7 19" id="KW-0028">Amino-acid biosynthesis</keyword>
<feature type="binding site" evidence="19">
    <location>
        <position position="215"/>
    </location>
    <ligand>
        <name>ATP</name>
        <dbReference type="ChEBI" id="CHEBI:30616"/>
        <label>1</label>
    </ligand>
</feature>
<evidence type="ECO:0000256" key="3">
    <source>
        <dbReference type="ARBA" id="ARBA00005077"/>
    </source>
</evidence>
<dbReference type="Pfam" id="PF25596">
    <property type="entry name" value="CPSase_L_D1"/>
    <property type="match status" value="2"/>
</dbReference>
<dbReference type="FunFam" id="1.10.1030.10:FF:000002">
    <property type="entry name" value="Carbamoyl-phosphate synthase large chain"/>
    <property type="match status" value="1"/>
</dbReference>
<dbReference type="STRING" id="1188252.A1QC_07885"/>
<feature type="binding site" evidence="19">
    <location>
        <position position="788"/>
    </location>
    <ligand>
        <name>ATP</name>
        <dbReference type="ChEBI" id="CHEBI:30616"/>
        <label>2</label>
    </ligand>
</feature>
<feature type="binding site" evidence="19">
    <location>
        <position position="786"/>
    </location>
    <ligand>
        <name>ATP</name>
        <dbReference type="ChEBI" id="CHEBI:30616"/>
        <label>2</label>
    </ligand>
</feature>
<dbReference type="UniPathway" id="UPA00068">
    <property type="reaction ID" value="UER00171"/>
</dbReference>
<comment type="cofactor">
    <cofactor evidence="1">
        <name>Mn(2+)</name>
        <dbReference type="ChEBI" id="CHEBI:29035"/>
    </cofactor>
</comment>
<dbReference type="InterPro" id="IPR033937">
    <property type="entry name" value="MGS_CPS_CarB"/>
</dbReference>
<dbReference type="Gene3D" id="3.30.470.20">
    <property type="entry name" value="ATP-grasp fold, B domain"/>
    <property type="match status" value="2"/>
</dbReference>
<feature type="domain" description="ATP-grasp" evidence="20">
    <location>
        <begin position="678"/>
        <end position="869"/>
    </location>
</feature>
<dbReference type="SUPFAM" id="SSF52335">
    <property type="entry name" value="Methylglyoxal synthase-like"/>
    <property type="match status" value="1"/>
</dbReference>
<feature type="binding site" evidence="19">
    <location>
        <position position="243"/>
    </location>
    <ligand>
        <name>ATP</name>
        <dbReference type="ChEBI" id="CHEBI:30616"/>
        <label>1</label>
    </ligand>
</feature>
<dbReference type="FunFam" id="3.40.50.20:FF:000003">
    <property type="entry name" value="Carbamoyl-phosphate synthase large chain"/>
    <property type="match status" value="1"/>
</dbReference>
<comment type="similarity">
    <text evidence="4 19">Belongs to the CarB family.</text>
</comment>
<feature type="binding site" evidence="19">
    <location>
        <position position="242"/>
    </location>
    <ligand>
        <name>ATP</name>
        <dbReference type="ChEBI" id="CHEBI:30616"/>
        <label>1</label>
    </ligand>
</feature>
<feature type="binding site" evidence="19">
    <location>
        <position position="840"/>
    </location>
    <ligand>
        <name>Mg(2+)</name>
        <dbReference type="ChEBI" id="CHEBI:18420"/>
        <label>3</label>
    </ligand>
</feature>
<dbReference type="UniPathway" id="UPA00070">
    <property type="reaction ID" value="UER00115"/>
</dbReference>
<dbReference type="PROSITE" id="PS51257">
    <property type="entry name" value="PROKAR_LIPOPROTEIN"/>
    <property type="match status" value="1"/>
</dbReference>
<feature type="binding site" evidence="19">
    <location>
        <position position="755"/>
    </location>
    <ligand>
        <name>ATP</name>
        <dbReference type="ChEBI" id="CHEBI:30616"/>
        <label>2</label>
    </ligand>
</feature>
<evidence type="ECO:0000256" key="19">
    <source>
        <dbReference type="HAMAP-Rule" id="MF_01210"/>
    </source>
</evidence>
<keyword evidence="23" id="KW-1185">Reference proteome</keyword>
<evidence type="ECO:0000256" key="12">
    <source>
        <dbReference type="ARBA" id="ARBA00022842"/>
    </source>
</evidence>
<dbReference type="eggNOG" id="COG0458">
    <property type="taxonomic scope" value="Bacteria"/>
</dbReference>
<dbReference type="SUPFAM" id="SSF52440">
    <property type="entry name" value="PreATP-grasp domain"/>
    <property type="match status" value="2"/>
</dbReference>
<feature type="binding site" evidence="19">
    <location>
        <position position="785"/>
    </location>
    <ligand>
        <name>ATP</name>
        <dbReference type="ChEBI" id="CHEBI:30616"/>
        <label>2</label>
    </ligand>
</feature>
<feature type="region of interest" description="Carboxyphosphate synthetic domain" evidence="19">
    <location>
        <begin position="1"/>
        <end position="403"/>
    </location>
</feature>
<evidence type="ECO:0000256" key="7">
    <source>
        <dbReference type="ARBA" id="ARBA00022605"/>
    </source>
</evidence>
<comment type="subunit">
    <text evidence="18 19">Composed of two chains; the small (or glutamine) chain promotes the hydrolysis of glutamine to ammonia, which is used by the large (or ammonia) chain to synthesize carbamoyl phosphate. Tetramer of heterodimers (alpha,beta)4.</text>
</comment>
<reference evidence="22 23" key="1">
    <citation type="journal article" date="2012" name="Science">
        <title>Ecological populations of bacteria act as socially cohesive units of antibiotic production and resistance.</title>
        <authorList>
            <person name="Cordero O.X."/>
            <person name="Wildschutte H."/>
            <person name="Kirkup B."/>
            <person name="Proehl S."/>
            <person name="Ngo L."/>
            <person name="Hussain F."/>
            <person name="Le Roux F."/>
            <person name="Mincer T."/>
            <person name="Polz M.F."/>
        </authorList>
    </citation>
    <scope>NUCLEOTIDE SEQUENCE [LARGE SCALE GENOMIC DNA]</scope>
    <source>
        <strain evidence="22 23">1S-45</strain>
    </source>
</reference>
<dbReference type="AlphaFoldDB" id="A0A1E5E2S0"/>
<proteinExistence type="inferred from homology"/>
<feature type="binding site" evidence="19">
    <location>
        <position position="714"/>
    </location>
    <ligand>
        <name>ATP</name>
        <dbReference type="ChEBI" id="CHEBI:30616"/>
        <label>2</label>
    </ligand>
</feature>
<evidence type="ECO:0000256" key="16">
    <source>
        <dbReference type="ARBA" id="ARBA00048816"/>
    </source>
</evidence>
<keyword evidence="14" id="KW-0464">Manganese</keyword>
<evidence type="ECO:0000256" key="8">
    <source>
        <dbReference type="ARBA" id="ARBA00022723"/>
    </source>
</evidence>
<dbReference type="InterPro" id="IPR016185">
    <property type="entry name" value="PreATP-grasp_dom_sf"/>
</dbReference>
<feature type="binding site" evidence="19">
    <location>
        <position position="760"/>
    </location>
    <ligand>
        <name>ATP</name>
        <dbReference type="ChEBI" id="CHEBI:30616"/>
        <label>2</label>
    </ligand>
</feature>
<dbReference type="Pfam" id="PF02786">
    <property type="entry name" value="CPSase_L_D2"/>
    <property type="match status" value="2"/>
</dbReference>
<dbReference type="PANTHER" id="PTHR11405">
    <property type="entry name" value="CARBAMOYLTRANSFERASE FAMILY MEMBER"/>
    <property type="match status" value="1"/>
</dbReference>
<dbReference type="InterPro" id="IPR005480">
    <property type="entry name" value="CPSase_lsu_oligo"/>
</dbReference>
<feature type="binding site" evidence="19">
    <location>
        <position position="753"/>
    </location>
    <ligand>
        <name>ATP</name>
        <dbReference type="ChEBI" id="CHEBI:30616"/>
        <label>2</label>
    </ligand>
</feature>
<dbReference type="Gene3D" id="1.10.1030.10">
    <property type="entry name" value="Carbamoyl-phosphate synthetase, large subunit oligomerisation domain"/>
    <property type="match status" value="1"/>
</dbReference>
<dbReference type="Pfam" id="PF02787">
    <property type="entry name" value="CPSase_L_D3"/>
    <property type="match status" value="1"/>
</dbReference>
<dbReference type="PANTHER" id="PTHR11405:SF53">
    <property type="entry name" value="CARBAMOYL-PHOSPHATE SYNTHASE [AMMONIA], MITOCHONDRIAL"/>
    <property type="match status" value="1"/>
</dbReference>
<feature type="binding site" evidence="19">
    <location>
        <position position="842"/>
    </location>
    <ligand>
        <name>Mg(2+)</name>
        <dbReference type="ChEBI" id="CHEBI:18420"/>
        <label>4</label>
    </ligand>
</feature>
<evidence type="ECO:0000313" key="23">
    <source>
        <dbReference type="Proteomes" id="UP000094070"/>
    </source>
</evidence>
<feature type="binding site" evidence="19">
    <location>
        <position position="299"/>
    </location>
    <ligand>
        <name>Mg(2+)</name>
        <dbReference type="ChEBI" id="CHEBI:18420"/>
        <label>1</label>
    </ligand>
</feature>
<feature type="binding site" evidence="19">
    <location>
        <position position="301"/>
    </location>
    <ligand>
        <name>Mn(2+)</name>
        <dbReference type="ChEBI" id="CHEBI:29035"/>
        <label>2</label>
    </ligand>
</feature>
<comment type="cofactor">
    <cofactor evidence="19">
        <name>Mg(2+)</name>
        <dbReference type="ChEBI" id="CHEBI:18420"/>
    </cofactor>
    <cofactor evidence="19">
        <name>Mn(2+)</name>
        <dbReference type="ChEBI" id="CHEBI:29035"/>
    </cofactor>
    <text evidence="19">Binds 4 Mg(2+) or Mn(2+) ions per subunit.</text>
</comment>
<keyword evidence="8" id="KW-0479">Metal-binding</keyword>
<dbReference type="InterPro" id="IPR036914">
    <property type="entry name" value="MGS-like_dom_sf"/>
</dbReference>
<feature type="binding site" evidence="19">
    <location>
        <position position="285"/>
    </location>
    <ligand>
        <name>ATP</name>
        <dbReference type="ChEBI" id="CHEBI:30616"/>
        <label>1</label>
    </ligand>
</feature>
<feature type="binding site" evidence="19">
    <location>
        <position position="176"/>
    </location>
    <ligand>
        <name>ATP</name>
        <dbReference type="ChEBI" id="CHEBI:30616"/>
        <label>1</label>
    </ligand>
</feature>
<feature type="binding site" evidence="19">
    <location>
        <position position="208"/>
    </location>
    <ligand>
        <name>ATP</name>
        <dbReference type="ChEBI" id="CHEBI:30616"/>
        <label>1</label>
    </ligand>
</feature>
<accession>A0A1E5E2S0</accession>
<evidence type="ECO:0000256" key="15">
    <source>
        <dbReference type="ARBA" id="ARBA00047359"/>
    </source>
</evidence>
<feature type="binding site" evidence="19">
    <location>
        <position position="129"/>
    </location>
    <ligand>
        <name>ATP</name>
        <dbReference type="ChEBI" id="CHEBI:30616"/>
        <label>1</label>
    </ligand>
</feature>